<gene>
    <name evidence="8" type="ORF">D6B99_10775</name>
</gene>
<feature type="active site" description="Nucleophile" evidence="5">
    <location>
        <position position="261"/>
    </location>
</feature>
<name>A0A386HPZ8_9BACT</name>
<dbReference type="GO" id="GO:0045493">
    <property type="term" value="P:xylan catabolic process"/>
    <property type="evidence" value="ECO:0007669"/>
    <property type="project" value="UniProtKB-KW"/>
</dbReference>
<dbReference type="Gene3D" id="3.20.20.80">
    <property type="entry name" value="Glycosidases"/>
    <property type="match status" value="1"/>
</dbReference>
<dbReference type="InterPro" id="IPR031158">
    <property type="entry name" value="GH10_AS"/>
</dbReference>
<sequence length="353" mass="41104">MVIITITTSIGCKSLYNKSTNADTKGLKDYYKNYFPIGVAVNTHNLTGNESKLILKEFNSLTAENDMKMGPIHPSPNRYNWRNADSIVRFAQKHHLKLRGHNLCWYKQTPDWIFVDHYGNTVSKDSLLRRLKSHIATVVDRYKNSVYAWDVVNEAVSDKDTSFLRNSKWLQICGEDFIDSAFCYAHEADPHAQLFYNDYNIINPQKRTKIYRLLKGLLNKGIPITGVGIQAHWSLTEPTREALETTIKLFASLGLKVQITELDISTSHRWNAQQKGSLVERKRISDSLEALKYKMVFEVFRKYKKYINGVTFWNLSDKYTWLNHYPLRGMRNYPLLFDTLLNRKAAYWGVVNW</sequence>
<dbReference type="EMBL" id="CP032489">
    <property type="protein sequence ID" value="AYD48028.1"/>
    <property type="molecule type" value="Genomic_DNA"/>
</dbReference>
<evidence type="ECO:0000256" key="4">
    <source>
        <dbReference type="ARBA" id="ARBA00023326"/>
    </source>
</evidence>
<keyword evidence="1 6" id="KW-0378">Hydrolase</keyword>
<keyword evidence="4 6" id="KW-0624">Polysaccharide degradation</keyword>
<keyword evidence="2 6" id="KW-0119">Carbohydrate metabolism</keyword>
<evidence type="ECO:0000313" key="9">
    <source>
        <dbReference type="Proteomes" id="UP000266118"/>
    </source>
</evidence>
<organism evidence="8 9">
    <name type="scientific">Arachidicoccus soli</name>
    <dbReference type="NCBI Taxonomy" id="2341117"/>
    <lineage>
        <taxon>Bacteria</taxon>
        <taxon>Pseudomonadati</taxon>
        <taxon>Bacteroidota</taxon>
        <taxon>Chitinophagia</taxon>
        <taxon>Chitinophagales</taxon>
        <taxon>Chitinophagaceae</taxon>
        <taxon>Arachidicoccus</taxon>
    </lineage>
</organism>
<dbReference type="PANTHER" id="PTHR31490:SF90">
    <property type="entry name" value="ENDO-1,4-BETA-XYLANASE A"/>
    <property type="match status" value="1"/>
</dbReference>
<evidence type="ECO:0000256" key="6">
    <source>
        <dbReference type="RuleBase" id="RU361174"/>
    </source>
</evidence>
<evidence type="ECO:0000256" key="3">
    <source>
        <dbReference type="ARBA" id="ARBA00023295"/>
    </source>
</evidence>
<dbReference type="PROSITE" id="PS51760">
    <property type="entry name" value="GH10_2"/>
    <property type="match status" value="1"/>
</dbReference>
<accession>A0A386HPZ8</accession>
<dbReference type="InterPro" id="IPR017853">
    <property type="entry name" value="GH"/>
</dbReference>
<dbReference type="PRINTS" id="PR00134">
    <property type="entry name" value="GLHYDRLASE10"/>
</dbReference>
<evidence type="ECO:0000256" key="5">
    <source>
        <dbReference type="PROSITE-ProRule" id="PRU10061"/>
    </source>
</evidence>
<dbReference type="Pfam" id="PF00331">
    <property type="entry name" value="Glyco_hydro_10"/>
    <property type="match status" value="1"/>
</dbReference>
<reference evidence="8 9" key="1">
    <citation type="submission" date="2018-09" db="EMBL/GenBank/DDBJ databases">
        <title>Arachidicoccus sp. nov., a bacterium isolated from soil.</title>
        <authorList>
            <person name="Weon H.-Y."/>
            <person name="Kwon S.-W."/>
            <person name="Lee S.A."/>
        </authorList>
    </citation>
    <scope>NUCLEOTIDE SEQUENCE [LARGE SCALE GENOMIC DNA]</scope>
    <source>
        <strain evidence="8 9">KIS59-12</strain>
    </source>
</reference>
<dbReference type="Proteomes" id="UP000266118">
    <property type="component" value="Chromosome"/>
</dbReference>
<dbReference type="GO" id="GO:0031176">
    <property type="term" value="F:endo-1,4-beta-xylanase activity"/>
    <property type="evidence" value="ECO:0007669"/>
    <property type="project" value="UniProtKB-EC"/>
</dbReference>
<keyword evidence="9" id="KW-1185">Reference proteome</keyword>
<dbReference type="SUPFAM" id="SSF51445">
    <property type="entry name" value="(Trans)glycosidases"/>
    <property type="match status" value="1"/>
</dbReference>
<dbReference type="AlphaFoldDB" id="A0A386HPZ8"/>
<keyword evidence="8" id="KW-0858">Xylan degradation</keyword>
<evidence type="ECO:0000256" key="1">
    <source>
        <dbReference type="ARBA" id="ARBA00022801"/>
    </source>
</evidence>
<dbReference type="PANTHER" id="PTHR31490">
    <property type="entry name" value="GLYCOSYL HYDROLASE"/>
    <property type="match status" value="1"/>
</dbReference>
<evidence type="ECO:0000259" key="7">
    <source>
        <dbReference type="PROSITE" id="PS51760"/>
    </source>
</evidence>
<dbReference type="KEGG" id="ark:D6B99_10775"/>
<protein>
    <recommendedName>
        <fullName evidence="6">Beta-xylanase</fullName>
        <ecNumber evidence="6">3.2.1.8</ecNumber>
    </recommendedName>
</protein>
<dbReference type="InterPro" id="IPR044846">
    <property type="entry name" value="GH10"/>
</dbReference>
<proteinExistence type="inferred from homology"/>
<dbReference type="OrthoDB" id="9809277at2"/>
<dbReference type="InterPro" id="IPR001000">
    <property type="entry name" value="GH10_dom"/>
</dbReference>
<dbReference type="SMART" id="SM00633">
    <property type="entry name" value="Glyco_10"/>
    <property type="match status" value="1"/>
</dbReference>
<evidence type="ECO:0000256" key="2">
    <source>
        <dbReference type="ARBA" id="ARBA00023277"/>
    </source>
</evidence>
<dbReference type="PROSITE" id="PS00591">
    <property type="entry name" value="GH10_1"/>
    <property type="match status" value="1"/>
</dbReference>
<comment type="similarity">
    <text evidence="6">Belongs to the glycosyl hydrolase 10 (cellulase F) family.</text>
</comment>
<comment type="catalytic activity">
    <reaction evidence="6">
        <text>Endohydrolysis of (1-&gt;4)-beta-D-xylosidic linkages in xylans.</text>
        <dbReference type="EC" id="3.2.1.8"/>
    </reaction>
</comment>
<dbReference type="EC" id="3.2.1.8" evidence="6"/>
<evidence type="ECO:0000313" key="8">
    <source>
        <dbReference type="EMBL" id="AYD48028.1"/>
    </source>
</evidence>
<keyword evidence="3 6" id="KW-0326">Glycosidase</keyword>
<feature type="domain" description="GH10" evidence="7">
    <location>
        <begin position="21"/>
        <end position="353"/>
    </location>
</feature>